<feature type="signal peptide" evidence="2">
    <location>
        <begin position="1"/>
        <end position="24"/>
    </location>
</feature>
<dbReference type="PANTHER" id="PTHR12984:SF6">
    <property type="entry name" value="SCY1-LIKE PROTEIN 2"/>
    <property type="match status" value="1"/>
</dbReference>
<feature type="domain" description="Protein kinase" evidence="3">
    <location>
        <begin position="1"/>
        <end position="143"/>
    </location>
</feature>
<sequence length="189" mass="21642">MDWYTKVCLMQFLLLLVVSFQTFSCIEWDPALPALCHPRPEYLAPEYILSVSCETASDMYSFGMLMYAVFNKGKTILEPSGGRDIFKSFSIHLDKLSQLSPSVLRNVPEGVRDHLKMLLNVAPTVRPDADQLGKVWFKIHTALKNSIQGLFDLCLRCIPKKTERKTKKCKSKTIFPSACYKLNIMLWKL</sequence>
<evidence type="ECO:0000313" key="4">
    <source>
        <dbReference type="Ensembl" id="ENSEBUP00000025138.1"/>
    </source>
</evidence>
<evidence type="ECO:0000256" key="2">
    <source>
        <dbReference type="SAM" id="SignalP"/>
    </source>
</evidence>
<evidence type="ECO:0000256" key="1">
    <source>
        <dbReference type="ARBA" id="ARBA00038349"/>
    </source>
</evidence>
<reference evidence="4" key="2">
    <citation type="submission" date="2025-09" db="UniProtKB">
        <authorList>
            <consortium name="Ensembl"/>
        </authorList>
    </citation>
    <scope>IDENTIFICATION</scope>
</reference>
<dbReference type="InterPro" id="IPR051177">
    <property type="entry name" value="CIK-Related_Protein"/>
</dbReference>
<organism evidence="4 5">
    <name type="scientific">Eptatretus burgeri</name>
    <name type="common">Inshore hagfish</name>
    <dbReference type="NCBI Taxonomy" id="7764"/>
    <lineage>
        <taxon>Eukaryota</taxon>
        <taxon>Metazoa</taxon>
        <taxon>Chordata</taxon>
        <taxon>Craniata</taxon>
        <taxon>Vertebrata</taxon>
        <taxon>Cyclostomata</taxon>
        <taxon>Myxini</taxon>
        <taxon>Myxiniformes</taxon>
        <taxon>Myxinidae</taxon>
        <taxon>Eptatretinae</taxon>
        <taxon>Eptatretus</taxon>
    </lineage>
</organism>
<comment type="similarity">
    <text evidence="1">Belongs to the protein kinase superfamily.</text>
</comment>
<dbReference type="Proteomes" id="UP000694388">
    <property type="component" value="Unplaced"/>
</dbReference>
<dbReference type="Ensembl" id="ENSEBUT00000025714.1">
    <property type="protein sequence ID" value="ENSEBUP00000025138.1"/>
    <property type="gene ID" value="ENSEBUG00000015507.1"/>
</dbReference>
<dbReference type="AlphaFoldDB" id="A0A8C4R5S3"/>
<keyword evidence="5" id="KW-1185">Reference proteome</keyword>
<proteinExistence type="inferred from homology"/>
<dbReference type="InterPro" id="IPR001245">
    <property type="entry name" value="Ser-Thr/Tyr_kinase_cat_dom"/>
</dbReference>
<reference evidence="4" key="1">
    <citation type="submission" date="2025-08" db="UniProtKB">
        <authorList>
            <consortium name="Ensembl"/>
        </authorList>
    </citation>
    <scope>IDENTIFICATION</scope>
</reference>
<dbReference type="Gene3D" id="1.10.510.10">
    <property type="entry name" value="Transferase(Phosphotransferase) domain 1"/>
    <property type="match status" value="1"/>
</dbReference>
<dbReference type="GeneTree" id="ENSGT00880000138031"/>
<protein>
    <recommendedName>
        <fullName evidence="3">Protein kinase domain-containing protein</fullName>
    </recommendedName>
</protein>
<dbReference type="InterPro" id="IPR011009">
    <property type="entry name" value="Kinase-like_dom_sf"/>
</dbReference>
<dbReference type="SUPFAM" id="SSF56112">
    <property type="entry name" value="Protein kinase-like (PK-like)"/>
    <property type="match status" value="1"/>
</dbReference>
<evidence type="ECO:0000313" key="5">
    <source>
        <dbReference type="Proteomes" id="UP000694388"/>
    </source>
</evidence>
<dbReference type="PANTHER" id="PTHR12984">
    <property type="entry name" value="SCY1-RELATED S/T PROTEIN KINASE-LIKE"/>
    <property type="match status" value="1"/>
</dbReference>
<name>A0A8C4R5S3_EPTBU</name>
<keyword evidence="2" id="KW-0732">Signal</keyword>
<dbReference type="GO" id="GO:0005524">
    <property type="term" value="F:ATP binding"/>
    <property type="evidence" value="ECO:0007669"/>
    <property type="project" value="InterPro"/>
</dbReference>
<evidence type="ECO:0000259" key="3">
    <source>
        <dbReference type="PROSITE" id="PS50011"/>
    </source>
</evidence>
<dbReference type="GO" id="GO:0004672">
    <property type="term" value="F:protein kinase activity"/>
    <property type="evidence" value="ECO:0007669"/>
    <property type="project" value="InterPro"/>
</dbReference>
<feature type="chain" id="PRO_5034109353" description="Protein kinase domain-containing protein" evidence="2">
    <location>
        <begin position="25"/>
        <end position="189"/>
    </location>
</feature>
<dbReference type="PROSITE" id="PS50011">
    <property type="entry name" value="PROTEIN_KINASE_DOM"/>
    <property type="match status" value="1"/>
</dbReference>
<dbReference type="Pfam" id="PF07714">
    <property type="entry name" value="PK_Tyr_Ser-Thr"/>
    <property type="match status" value="1"/>
</dbReference>
<dbReference type="InterPro" id="IPR000719">
    <property type="entry name" value="Prot_kinase_dom"/>
</dbReference>
<accession>A0A8C4R5S3</accession>